<feature type="transmembrane region" description="Helical" evidence="1">
    <location>
        <begin position="213"/>
        <end position="231"/>
    </location>
</feature>
<reference evidence="3" key="1">
    <citation type="submission" date="2016-10" db="EMBL/GenBank/DDBJ databases">
        <authorList>
            <person name="Varghese N."/>
            <person name="Submissions S."/>
        </authorList>
    </citation>
    <scope>NUCLEOTIDE SEQUENCE [LARGE SCALE GENOMIC DNA]</scope>
    <source>
        <strain evidence="3">CGMCC 1.10370</strain>
    </source>
</reference>
<proteinExistence type="predicted"/>
<dbReference type="AlphaFoldDB" id="A0A1I1UYJ7"/>
<dbReference type="Proteomes" id="UP000199672">
    <property type="component" value="Unassembled WGS sequence"/>
</dbReference>
<feature type="transmembrane region" description="Helical" evidence="1">
    <location>
        <begin position="140"/>
        <end position="159"/>
    </location>
</feature>
<feature type="transmembrane region" description="Helical" evidence="1">
    <location>
        <begin position="84"/>
        <end position="102"/>
    </location>
</feature>
<organism evidence="2 3">
    <name type="scientific">Flavobacterium phragmitis</name>
    <dbReference type="NCBI Taxonomy" id="739143"/>
    <lineage>
        <taxon>Bacteria</taxon>
        <taxon>Pseudomonadati</taxon>
        <taxon>Bacteroidota</taxon>
        <taxon>Flavobacteriia</taxon>
        <taxon>Flavobacteriales</taxon>
        <taxon>Flavobacteriaceae</taxon>
        <taxon>Flavobacterium</taxon>
    </lineage>
</organism>
<feature type="transmembrane region" description="Helical" evidence="1">
    <location>
        <begin position="108"/>
        <end position="128"/>
    </location>
</feature>
<dbReference type="STRING" id="739143.SAMN05216297_111250"/>
<feature type="transmembrane region" description="Helical" evidence="1">
    <location>
        <begin position="261"/>
        <end position="280"/>
    </location>
</feature>
<name>A0A1I1UYJ7_9FLAO</name>
<evidence type="ECO:0008006" key="4">
    <source>
        <dbReference type="Google" id="ProtNLM"/>
    </source>
</evidence>
<feature type="transmembrane region" description="Helical" evidence="1">
    <location>
        <begin position="53"/>
        <end position="72"/>
    </location>
</feature>
<evidence type="ECO:0000313" key="2">
    <source>
        <dbReference type="EMBL" id="SFD75764.1"/>
    </source>
</evidence>
<keyword evidence="1" id="KW-0472">Membrane</keyword>
<feature type="transmembrane region" description="Helical" evidence="1">
    <location>
        <begin position="237"/>
        <end position="254"/>
    </location>
</feature>
<keyword evidence="1" id="KW-1133">Transmembrane helix</keyword>
<feature type="transmembrane region" description="Helical" evidence="1">
    <location>
        <begin position="21"/>
        <end position="41"/>
    </location>
</feature>
<gene>
    <name evidence="2" type="ORF">SAMN05216297_111250</name>
</gene>
<sequence>MICYQLIRFRDMKLLKQILNFYLNSSIHVALSCYALVRITFHVFHIQYDEPMALFVFFGTIVGYNFVKYDALVRVKKNPIGIQLKIIAVLSFISLLLVGYHFFHLKQITQIVSVIIFLITALYTLPFFPNRRNARNWAGVKIYIVALCWVGATLVLPLINAEIPFTTDFFIKCIQRFVLVFVLILVFEIIDLANDDPHLQTVPQTIGVKKTKFLGLSLLVPFWFLEIFISTFNYHDAFINLIMVIMLMLFIIFANPNRSKYYTSFWVEAVPIFWWLMVVFL</sequence>
<protein>
    <recommendedName>
        <fullName evidence="4">Prenyltransferase</fullName>
    </recommendedName>
</protein>
<keyword evidence="1" id="KW-0812">Transmembrane</keyword>
<feature type="transmembrane region" description="Helical" evidence="1">
    <location>
        <begin position="174"/>
        <end position="193"/>
    </location>
</feature>
<evidence type="ECO:0000313" key="3">
    <source>
        <dbReference type="Proteomes" id="UP000199672"/>
    </source>
</evidence>
<accession>A0A1I1UYJ7</accession>
<evidence type="ECO:0000256" key="1">
    <source>
        <dbReference type="SAM" id="Phobius"/>
    </source>
</evidence>
<dbReference type="EMBL" id="FOMH01000011">
    <property type="protein sequence ID" value="SFD75764.1"/>
    <property type="molecule type" value="Genomic_DNA"/>
</dbReference>
<keyword evidence="3" id="KW-1185">Reference proteome</keyword>